<dbReference type="STRING" id="237682.SAMN05421676_101168"/>
<accession>A0A1H9YHE7</accession>
<reference evidence="3" key="1">
    <citation type="submission" date="2016-10" db="EMBL/GenBank/DDBJ databases">
        <authorList>
            <person name="Varghese N."/>
            <person name="Submissions S."/>
        </authorList>
    </citation>
    <scope>NUCLEOTIDE SEQUENCE [LARGE SCALE GENOMIC DNA]</scope>
    <source>
        <strain evidence="3">CGMCC 1.3566</strain>
    </source>
</reference>
<dbReference type="EMBL" id="FOHJ01000001">
    <property type="protein sequence ID" value="SES68395.1"/>
    <property type="molecule type" value="Genomic_DNA"/>
</dbReference>
<sequence>MKVVLATPHFHQPRGNTVTVQRIADGLEKLGVTTEIVSITDEGITALPEADMVHGFHAYKFYRFMQKINDIPKTYMITITGTDLNYYLFDSKTRAEVMDCLEGAKAIHVFNEKGKHILEKEVPSVSDKVFILPQGTSEFSESDFPVQKEDNTFVFTLPAGIRKIKNVPSAIKMLSKLHFKYPQTRLWIVGPVLEEQEGAIVKELVEENRDWVTYFGQVDHKHMGSIYAKTDSVINTSDSEGQSSAILEAMGFGLPVLASDNEGNKSIITHQQNGLIFSNESHFLDYAEQLMNHKKWTQHIGNRAEEYVRDKHSGSYEAKYLLSIYMQE</sequence>
<dbReference type="CDD" id="cd03801">
    <property type="entry name" value="GT4_PimA-like"/>
    <property type="match status" value="1"/>
</dbReference>
<dbReference type="AlphaFoldDB" id="A0A1H9YHE7"/>
<dbReference type="Pfam" id="PF00534">
    <property type="entry name" value="Glycos_transf_1"/>
    <property type="match status" value="1"/>
</dbReference>
<dbReference type="Proteomes" id="UP000199095">
    <property type="component" value="Unassembled WGS sequence"/>
</dbReference>
<dbReference type="SUPFAM" id="SSF53756">
    <property type="entry name" value="UDP-Glycosyltransferase/glycogen phosphorylase"/>
    <property type="match status" value="1"/>
</dbReference>
<evidence type="ECO:0000259" key="1">
    <source>
        <dbReference type="Pfam" id="PF00534"/>
    </source>
</evidence>
<keyword evidence="2" id="KW-0808">Transferase</keyword>
<evidence type="ECO:0000313" key="3">
    <source>
        <dbReference type="Proteomes" id="UP000199095"/>
    </source>
</evidence>
<feature type="domain" description="Glycosyl transferase family 1" evidence="1">
    <location>
        <begin position="143"/>
        <end position="306"/>
    </location>
</feature>
<name>A0A1H9YHE7_9BACI</name>
<organism evidence="2 3">
    <name type="scientific">Salinibacillus kushneri</name>
    <dbReference type="NCBI Taxonomy" id="237682"/>
    <lineage>
        <taxon>Bacteria</taxon>
        <taxon>Bacillati</taxon>
        <taxon>Bacillota</taxon>
        <taxon>Bacilli</taxon>
        <taxon>Bacillales</taxon>
        <taxon>Bacillaceae</taxon>
        <taxon>Salinibacillus</taxon>
    </lineage>
</organism>
<evidence type="ECO:0000313" key="2">
    <source>
        <dbReference type="EMBL" id="SES68395.1"/>
    </source>
</evidence>
<dbReference type="GO" id="GO:0016757">
    <property type="term" value="F:glycosyltransferase activity"/>
    <property type="evidence" value="ECO:0007669"/>
    <property type="project" value="InterPro"/>
</dbReference>
<dbReference type="InterPro" id="IPR001296">
    <property type="entry name" value="Glyco_trans_1"/>
</dbReference>
<dbReference type="PANTHER" id="PTHR46660:SF2">
    <property type="entry name" value="GLYCOSYLTRANSFERASE 1 DOMAIN-CONTAINING PROTEIN 1"/>
    <property type="match status" value="1"/>
</dbReference>
<proteinExistence type="predicted"/>
<protein>
    <submittedName>
        <fullName evidence="2">Glycosyl transferases group 1</fullName>
    </submittedName>
</protein>
<dbReference type="PANTHER" id="PTHR46660">
    <property type="match status" value="1"/>
</dbReference>
<dbReference type="InterPro" id="IPR052622">
    <property type="entry name" value="Glycosyltransferase_G1"/>
</dbReference>
<dbReference type="Gene3D" id="3.40.50.2000">
    <property type="entry name" value="Glycogen Phosphorylase B"/>
    <property type="match status" value="2"/>
</dbReference>
<dbReference type="OrthoDB" id="9772485at2"/>
<gene>
    <name evidence="2" type="ORF">SAMN05421676_101168</name>
</gene>
<keyword evidence="3" id="KW-1185">Reference proteome</keyword>
<dbReference type="RefSeq" id="WP_093131007.1">
    <property type="nucleotide sequence ID" value="NZ_FOHJ01000001.1"/>
</dbReference>